<dbReference type="PROSITE" id="PS00893">
    <property type="entry name" value="NUDIX_BOX"/>
    <property type="match status" value="1"/>
</dbReference>
<dbReference type="InterPro" id="IPR000086">
    <property type="entry name" value="NUDIX_hydrolase_dom"/>
</dbReference>
<dbReference type="GO" id="GO:0016787">
    <property type="term" value="F:hydrolase activity"/>
    <property type="evidence" value="ECO:0007669"/>
    <property type="project" value="UniProtKB-KW"/>
</dbReference>
<evidence type="ECO:0000259" key="2">
    <source>
        <dbReference type="PROSITE" id="PS51462"/>
    </source>
</evidence>
<dbReference type="Proteomes" id="UP000282322">
    <property type="component" value="Unassembled WGS sequence"/>
</dbReference>
<evidence type="ECO:0000313" key="4">
    <source>
        <dbReference type="Proteomes" id="UP000282322"/>
    </source>
</evidence>
<dbReference type="OrthoDB" id="40462at2157"/>
<dbReference type="Gene3D" id="2.20.70.10">
    <property type="match status" value="1"/>
</dbReference>
<organism evidence="3 4">
    <name type="scientific">Halocatena pleomorpha</name>
    <dbReference type="NCBI Taxonomy" id="1785090"/>
    <lineage>
        <taxon>Archaea</taxon>
        <taxon>Methanobacteriati</taxon>
        <taxon>Methanobacteriota</taxon>
        <taxon>Stenosarchaea group</taxon>
        <taxon>Halobacteria</taxon>
        <taxon>Halobacteriales</taxon>
        <taxon>Natronomonadaceae</taxon>
        <taxon>Halocatena</taxon>
    </lineage>
</organism>
<comment type="caution">
    <text evidence="3">The sequence shown here is derived from an EMBL/GenBank/DDBJ whole genome shotgun (WGS) entry which is preliminary data.</text>
</comment>
<dbReference type="PROSITE" id="PS51462">
    <property type="entry name" value="NUDIX"/>
    <property type="match status" value="1"/>
</dbReference>
<dbReference type="InterPro" id="IPR020476">
    <property type="entry name" value="Nudix_hydrolase"/>
</dbReference>
<dbReference type="AlphaFoldDB" id="A0A3P3R8Z4"/>
<name>A0A3P3R8Z4_9EURY</name>
<dbReference type="RefSeq" id="WP_124955230.1">
    <property type="nucleotide sequence ID" value="NZ_RRCH01000024.1"/>
</dbReference>
<sequence length="178" mass="20014">MTVFEAKFCPYCGTELVTRWIEEKERTYCRECDRVIYQQPIPCVDVAVIDETRVLLIERTNPPHEGKWALPGGIAEFGESPEAAAARELYEETGVTVDPTDLVLLGTYSVTATEGWHNIGLYYTVTSDQTRGSPVPSTDAENARFWTLEELQASKEILRSTPDDDSHIREAIDELGEI</sequence>
<reference evidence="3 4" key="1">
    <citation type="submission" date="2018-11" db="EMBL/GenBank/DDBJ databases">
        <title>Taxonoimc description of Halomarina strain SPP-AMP-1.</title>
        <authorList>
            <person name="Pal Y."/>
            <person name="Srinivasana K."/>
            <person name="Verma A."/>
            <person name="Kumar P."/>
        </authorList>
    </citation>
    <scope>NUCLEOTIDE SEQUENCE [LARGE SCALE GENOMIC DNA]</scope>
    <source>
        <strain evidence="3 4">SPP-AMP-1</strain>
    </source>
</reference>
<feature type="domain" description="Nudix hydrolase" evidence="2">
    <location>
        <begin position="39"/>
        <end position="171"/>
    </location>
</feature>
<evidence type="ECO:0000313" key="3">
    <source>
        <dbReference type="EMBL" id="RRJ29931.1"/>
    </source>
</evidence>
<evidence type="ECO:0000256" key="1">
    <source>
        <dbReference type="ARBA" id="ARBA00022801"/>
    </source>
</evidence>
<dbReference type="Pfam" id="PF00293">
    <property type="entry name" value="NUDIX"/>
    <property type="match status" value="1"/>
</dbReference>
<keyword evidence="1 3" id="KW-0378">Hydrolase</keyword>
<dbReference type="EMBL" id="RRCH01000024">
    <property type="protein sequence ID" value="RRJ29931.1"/>
    <property type="molecule type" value="Genomic_DNA"/>
</dbReference>
<protein>
    <submittedName>
        <fullName evidence="3">NUDIX hydrolase</fullName>
    </submittedName>
</protein>
<dbReference type="PANTHER" id="PTHR43736">
    <property type="entry name" value="ADP-RIBOSE PYROPHOSPHATASE"/>
    <property type="match status" value="1"/>
</dbReference>
<dbReference type="SUPFAM" id="SSF55811">
    <property type="entry name" value="Nudix"/>
    <property type="match status" value="1"/>
</dbReference>
<dbReference type="PRINTS" id="PR00502">
    <property type="entry name" value="NUDIXFAMILY"/>
</dbReference>
<dbReference type="PANTHER" id="PTHR43736:SF1">
    <property type="entry name" value="DIHYDRONEOPTERIN TRIPHOSPHATE DIPHOSPHATASE"/>
    <property type="match status" value="1"/>
</dbReference>
<dbReference type="InterPro" id="IPR015797">
    <property type="entry name" value="NUDIX_hydrolase-like_dom_sf"/>
</dbReference>
<dbReference type="Gene3D" id="3.90.79.10">
    <property type="entry name" value="Nucleoside Triphosphate Pyrophosphohydrolase"/>
    <property type="match status" value="1"/>
</dbReference>
<gene>
    <name evidence="3" type="ORF">EIK79_11280</name>
</gene>
<proteinExistence type="predicted"/>
<accession>A0A3P3R8Z4</accession>
<keyword evidence="4" id="KW-1185">Reference proteome</keyword>
<dbReference type="InterPro" id="IPR020084">
    <property type="entry name" value="NUDIX_hydrolase_CS"/>
</dbReference>